<evidence type="ECO:0000313" key="2">
    <source>
        <dbReference type="Proteomes" id="UP000225108"/>
    </source>
</evidence>
<evidence type="ECO:0008006" key="3">
    <source>
        <dbReference type="Google" id="ProtNLM"/>
    </source>
</evidence>
<dbReference type="EMBL" id="PEBD01000004">
    <property type="protein sequence ID" value="PHV68954.1"/>
    <property type="molecule type" value="Genomic_DNA"/>
</dbReference>
<dbReference type="Pfam" id="PF11228">
    <property type="entry name" value="DUF3027"/>
    <property type="match status" value="1"/>
</dbReference>
<reference evidence="1 2" key="1">
    <citation type="submission" date="2017-10" db="EMBL/GenBank/DDBJ databases">
        <title>The draft genome sequence of Williamsia sp. BULT 1.1 isolated from the semi-arid grassland soils from South Africa.</title>
        <authorList>
            <person name="Kabwe M.H."/>
            <person name="Govender N."/>
            <person name="Mutseka Lunga P."/>
            <person name="Vikram S."/>
            <person name="Makhalanyane T.P."/>
        </authorList>
    </citation>
    <scope>NUCLEOTIDE SEQUENCE [LARGE SCALE GENOMIC DNA]</scope>
    <source>
        <strain evidence="1 2">BULT 1.1</strain>
    </source>
</reference>
<protein>
    <recommendedName>
        <fullName evidence="3">DUF3027 family protein</fullName>
    </recommendedName>
</protein>
<sequence length="242" mass="25480">MEALLTAAVSQARAAIDADDKEVGDHLEAVTEAAFTVTHYFAAHVPGYRGWQWCVVLAGCPGCDDVTVNEVALLPGSTALTAPEWVPWAERVRPGDLNPGDLLATPADDPRLVPGYVDNDDNDPFSEESAVATELGLGRKRLLSREGRLDAASRWVEGEHGPASEMARSARHNCGTCGFYLPVVGSLRAAFGVCANEYAADGRVVHAEYGCGAHSDVEAPTGGGSPAYDAYDDGAVEIHANS</sequence>
<dbReference type="Proteomes" id="UP000225108">
    <property type="component" value="Unassembled WGS sequence"/>
</dbReference>
<dbReference type="AlphaFoldDB" id="A0A2G3PT22"/>
<accession>A0A2G3PT22</accession>
<dbReference type="InterPro" id="IPR021391">
    <property type="entry name" value="DUF3027"/>
</dbReference>
<organism evidence="1 2">
    <name type="scientific">Williamsia marianensis</name>
    <dbReference type="NCBI Taxonomy" id="85044"/>
    <lineage>
        <taxon>Bacteria</taxon>
        <taxon>Bacillati</taxon>
        <taxon>Actinomycetota</taxon>
        <taxon>Actinomycetes</taxon>
        <taxon>Mycobacteriales</taxon>
        <taxon>Nocardiaceae</taxon>
        <taxon>Williamsia</taxon>
    </lineage>
</organism>
<evidence type="ECO:0000313" key="1">
    <source>
        <dbReference type="EMBL" id="PHV68954.1"/>
    </source>
</evidence>
<proteinExistence type="predicted"/>
<comment type="caution">
    <text evidence="1">The sequence shown here is derived from an EMBL/GenBank/DDBJ whole genome shotgun (WGS) entry which is preliminary data.</text>
</comment>
<gene>
    <name evidence="1" type="ORF">CSW57_03910</name>
</gene>
<name>A0A2G3PT22_WILMA</name>